<feature type="transmembrane region" description="Helical" evidence="7">
    <location>
        <begin position="222"/>
        <end position="242"/>
    </location>
</feature>
<dbReference type="EMBL" id="CP038231">
    <property type="protein sequence ID" value="QDH13724.1"/>
    <property type="molecule type" value="Genomic_DNA"/>
</dbReference>
<keyword evidence="3 7" id="KW-0812">Transmembrane</keyword>
<feature type="transmembrane region" description="Helical" evidence="7">
    <location>
        <begin position="291"/>
        <end position="315"/>
    </location>
</feature>
<evidence type="ECO:0000256" key="6">
    <source>
        <dbReference type="SAM" id="MobiDB-lite"/>
    </source>
</evidence>
<comment type="subcellular location">
    <subcellularLocation>
        <location evidence="1">Cell membrane</location>
        <topology evidence="1">Multi-pass membrane protein</topology>
    </subcellularLocation>
</comment>
<gene>
    <name evidence="8" type="ORF">E3E12_05440</name>
</gene>
<reference evidence="8 9" key="1">
    <citation type="submission" date="2019-03" db="EMBL/GenBank/DDBJ databases">
        <title>The complete genome sequence of Swingsia_sp. F3b2 LMG30590(T).</title>
        <authorList>
            <person name="Chua K.-O."/>
            <person name="Chan K.-G."/>
            <person name="See-Too W.-S."/>
        </authorList>
    </citation>
    <scope>NUCLEOTIDE SEQUENCE [LARGE SCALE GENOMIC DNA]</scope>
    <source>
        <strain evidence="8 9">F3b2</strain>
    </source>
</reference>
<keyword evidence="2" id="KW-1003">Cell membrane</keyword>
<evidence type="ECO:0000313" key="8">
    <source>
        <dbReference type="EMBL" id="QDH13724.1"/>
    </source>
</evidence>
<keyword evidence="5 7" id="KW-0472">Membrane</keyword>
<dbReference type="KEGG" id="swf:E3E12_05440"/>
<feature type="region of interest" description="Disordered" evidence="6">
    <location>
        <begin position="1"/>
        <end position="27"/>
    </location>
</feature>
<protein>
    <submittedName>
        <fullName evidence="8">YihY/virulence factor BrkB family protein</fullName>
    </submittedName>
</protein>
<evidence type="ECO:0000256" key="3">
    <source>
        <dbReference type="ARBA" id="ARBA00022692"/>
    </source>
</evidence>
<dbReference type="PANTHER" id="PTHR30213:SF0">
    <property type="entry name" value="UPF0761 MEMBRANE PROTEIN YIHY"/>
    <property type="match status" value="1"/>
</dbReference>
<feature type="transmembrane region" description="Helical" evidence="7">
    <location>
        <begin position="254"/>
        <end position="271"/>
    </location>
</feature>
<dbReference type="OrthoDB" id="9781030at2"/>
<evidence type="ECO:0000256" key="5">
    <source>
        <dbReference type="ARBA" id="ARBA00023136"/>
    </source>
</evidence>
<dbReference type="PIRSF" id="PIRSF035875">
    <property type="entry name" value="RNase_BN"/>
    <property type="match status" value="1"/>
</dbReference>
<dbReference type="PANTHER" id="PTHR30213">
    <property type="entry name" value="INNER MEMBRANE PROTEIN YHJD"/>
    <property type="match status" value="1"/>
</dbReference>
<dbReference type="Proteomes" id="UP000318709">
    <property type="component" value="Chromosome"/>
</dbReference>
<sequence length="345" mass="37124">MLSAAAPATTHTVASQPAGEEGVGKLSKPPHVSAFKVMWRAVKAAMAGGQITLWAAGCAFFAMLSLFPAMSALISLYGLVFDLHTVEPQLAALKNLLPSSAYDLICNTIHALVEQPHSQLTVGLVISLVVALWSASVSSRSILQALNMAYDVKENRGYFHFQLLAFATTVMGVCGACMTLALMVAAPALLDWLPHLLGQVGLSMNQVPAWAQFMVQKSTFYILKYLAPGLLVLYVFIFVTLLYRYAPCRSNVKWRWIIPGSLVATLLWLLASDGFSIYVSHFANYSATYGPLSAVAAIMMWLFVSAYVVLFGAVIDSALERRARGAQASRAAHAATLAAQADKAS</sequence>
<feature type="transmembrane region" description="Helical" evidence="7">
    <location>
        <begin position="163"/>
        <end position="190"/>
    </location>
</feature>
<organism evidence="8 9">
    <name type="scientific">Formicincola oecophyllae</name>
    <dbReference type="NCBI Taxonomy" id="2558361"/>
    <lineage>
        <taxon>Bacteria</taxon>
        <taxon>Pseudomonadati</taxon>
        <taxon>Pseudomonadota</taxon>
        <taxon>Alphaproteobacteria</taxon>
        <taxon>Acetobacterales</taxon>
        <taxon>Acetobacteraceae</taxon>
        <taxon>Formicincola</taxon>
    </lineage>
</organism>
<dbReference type="AlphaFoldDB" id="A0A4Y6U946"/>
<dbReference type="NCBIfam" id="TIGR00765">
    <property type="entry name" value="yihY_not_rbn"/>
    <property type="match status" value="1"/>
</dbReference>
<feature type="transmembrane region" description="Helical" evidence="7">
    <location>
        <begin position="120"/>
        <end position="143"/>
    </location>
</feature>
<name>A0A4Y6U946_9PROT</name>
<evidence type="ECO:0000256" key="1">
    <source>
        <dbReference type="ARBA" id="ARBA00004651"/>
    </source>
</evidence>
<evidence type="ECO:0000256" key="2">
    <source>
        <dbReference type="ARBA" id="ARBA00022475"/>
    </source>
</evidence>
<keyword evidence="9" id="KW-1185">Reference proteome</keyword>
<evidence type="ECO:0000256" key="4">
    <source>
        <dbReference type="ARBA" id="ARBA00022989"/>
    </source>
</evidence>
<keyword evidence="4 7" id="KW-1133">Transmembrane helix</keyword>
<accession>A0A4Y6U946</accession>
<dbReference type="InterPro" id="IPR017039">
    <property type="entry name" value="Virul_fac_BrkB"/>
</dbReference>
<proteinExistence type="predicted"/>
<evidence type="ECO:0000313" key="9">
    <source>
        <dbReference type="Proteomes" id="UP000318709"/>
    </source>
</evidence>
<evidence type="ECO:0000256" key="7">
    <source>
        <dbReference type="SAM" id="Phobius"/>
    </source>
</evidence>
<dbReference type="GO" id="GO:0005886">
    <property type="term" value="C:plasma membrane"/>
    <property type="evidence" value="ECO:0007669"/>
    <property type="project" value="UniProtKB-SubCell"/>
</dbReference>
<feature type="transmembrane region" description="Helical" evidence="7">
    <location>
        <begin position="53"/>
        <end position="80"/>
    </location>
</feature>
<dbReference type="Pfam" id="PF03631">
    <property type="entry name" value="Virul_fac_BrkB"/>
    <property type="match status" value="1"/>
</dbReference>